<keyword evidence="5" id="KW-1133">Transmembrane helix</keyword>
<keyword evidence="7" id="KW-1185">Reference proteome</keyword>
<evidence type="ECO:0000259" key="6">
    <source>
        <dbReference type="PROSITE" id="PS50835"/>
    </source>
</evidence>
<evidence type="ECO:0000256" key="4">
    <source>
        <dbReference type="SAM" id="MobiDB-lite"/>
    </source>
</evidence>
<dbReference type="Pfam" id="PF13927">
    <property type="entry name" value="Ig_3"/>
    <property type="match status" value="1"/>
</dbReference>
<dbReference type="InterPro" id="IPR036179">
    <property type="entry name" value="Ig-like_dom_sf"/>
</dbReference>
<evidence type="ECO:0000256" key="3">
    <source>
        <dbReference type="ARBA" id="ARBA00023157"/>
    </source>
</evidence>
<reference evidence="8" key="1">
    <citation type="submission" date="2025-08" db="UniProtKB">
        <authorList>
            <consortium name="RefSeq"/>
        </authorList>
    </citation>
    <scope>IDENTIFICATION</scope>
    <source>
        <tissue evidence="8">Whole Larva</tissue>
    </source>
</reference>
<dbReference type="Pfam" id="PF08205">
    <property type="entry name" value="C2-set_2"/>
    <property type="match status" value="1"/>
</dbReference>
<feature type="compositionally biased region" description="Basic and acidic residues" evidence="4">
    <location>
        <begin position="571"/>
        <end position="587"/>
    </location>
</feature>
<name>A0ABM1MKS3_NICVS</name>
<gene>
    <name evidence="8" type="primary">LOC108561652</name>
</gene>
<feature type="domain" description="Ig-like" evidence="6">
    <location>
        <begin position="101"/>
        <end position="193"/>
    </location>
</feature>
<dbReference type="PANTHER" id="PTHR23278">
    <property type="entry name" value="SIDESTEP PROTEIN"/>
    <property type="match status" value="1"/>
</dbReference>
<dbReference type="PROSITE" id="PS50835">
    <property type="entry name" value="IG_LIKE"/>
    <property type="match status" value="3"/>
</dbReference>
<dbReference type="SMART" id="SM00409">
    <property type="entry name" value="IG"/>
    <property type="match status" value="1"/>
</dbReference>
<feature type="domain" description="Ig-like" evidence="6">
    <location>
        <begin position="2"/>
        <end position="74"/>
    </location>
</feature>
<feature type="domain" description="Ig-like" evidence="6">
    <location>
        <begin position="198"/>
        <end position="273"/>
    </location>
</feature>
<dbReference type="SUPFAM" id="SSF49265">
    <property type="entry name" value="Fibronectin type III"/>
    <property type="match status" value="1"/>
</dbReference>
<dbReference type="InterPro" id="IPR013162">
    <property type="entry name" value="CD80_C2-set"/>
</dbReference>
<evidence type="ECO:0000256" key="1">
    <source>
        <dbReference type="ARBA" id="ARBA00004167"/>
    </source>
</evidence>
<dbReference type="PANTHER" id="PTHR23278:SF30">
    <property type="entry name" value="SIDESTEP VIII, ISOFORM B"/>
    <property type="match status" value="1"/>
</dbReference>
<dbReference type="Proteomes" id="UP000695000">
    <property type="component" value="Unplaced"/>
</dbReference>
<keyword evidence="3" id="KW-1015">Disulfide bond</keyword>
<dbReference type="InterPro" id="IPR013783">
    <property type="entry name" value="Ig-like_fold"/>
</dbReference>
<dbReference type="RefSeq" id="XP_017775173.1">
    <property type="nucleotide sequence ID" value="XM_017919684.1"/>
</dbReference>
<dbReference type="SMART" id="SM00408">
    <property type="entry name" value="IGc2"/>
    <property type="match status" value="2"/>
</dbReference>
<keyword evidence="2 5" id="KW-0472">Membrane</keyword>
<dbReference type="InterPro" id="IPR003598">
    <property type="entry name" value="Ig_sub2"/>
</dbReference>
<protein>
    <submittedName>
        <fullName evidence="8">Uncharacterized protein LOC108561652</fullName>
    </submittedName>
</protein>
<dbReference type="InterPro" id="IPR003599">
    <property type="entry name" value="Ig_sub"/>
</dbReference>
<dbReference type="Gene3D" id="2.60.40.10">
    <property type="entry name" value="Immunoglobulins"/>
    <property type="match status" value="3"/>
</dbReference>
<dbReference type="InterPro" id="IPR036116">
    <property type="entry name" value="FN3_sf"/>
</dbReference>
<evidence type="ECO:0000313" key="7">
    <source>
        <dbReference type="Proteomes" id="UP000695000"/>
    </source>
</evidence>
<sequence length="763" mass="84456">RPLWVKLLGENRPLSAENTYELSCEVVGSRPVPTITWWKGSVQMKNTRETTSPDSNTTTSVLTFVPSVDDGGKYLSCRGQQQLIPDSGIEDGWKLDIHHVPLVTLELGSNLNGSVIREGVDVYFECNIKSNPWVYRVSWRHNGKMLFSNATLGTIVSNQSLVLQSVTRARTGLYTCVGSNHEGDGESNPVQLDVKFAPVCRPGQPKIYGVARQEIARIPCELEGNPTDIQFTWKFNNSAEAIDIPQSHVATDRSRSVAAYTPMTELDYGTLLCWGRNEIGVQKEPCIFYINPAGKPDALSNCTIQNQTVESVHVECIEGFDGGLRQVFVMEVYDTQSRKLVSNVTSPSPVFTVAGLESGLGFDIGLYAANKKGRSALNHLQAFTLKSAEKHTEALKSRKPTPPENCTVSQQTLYYLQIKCRAPERHEGEEFSTFLLQVYDANTRLLLGTATSHTPEAITITTLPRDHDTLLLFVRTMTAKSVISDASIIYAPSAATRTGAGTPVFLHITPILGALIGVVAALILVAIIIVVVIRLRGGGENDDKDYDDGGLSSSGRRCVAGSGDKASTEPLNKDLNDSIDSLEEKNPDIIPQNNMEEDYQDEERAFERLNNASLRTYSRMQSPKLRNIPYDYKTNDEITYAELSIGNQQMPHVIYNQQAIPMSVIRRQEPTVYAQIDINKRIPTCMQPLSPPHPSTFQGMQHLPTYMPRQIRDDSHLHHDTMNAETPLITPRDASALQPLLDVSTRAPTITSTLPRVVTATRF</sequence>
<dbReference type="SUPFAM" id="SSF48726">
    <property type="entry name" value="Immunoglobulin"/>
    <property type="match status" value="3"/>
</dbReference>
<dbReference type="InterPro" id="IPR007110">
    <property type="entry name" value="Ig-like_dom"/>
</dbReference>
<feature type="transmembrane region" description="Helical" evidence="5">
    <location>
        <begin position="511"/>
        <end position="533"/>
    </location>
</feature>
<proteinExistence type="predicted"/>
<accession>A0ABM1MKS3</accession>
<evidence type="ECO:0000313" key="8">
    <source>
        <dbReference type="RefSeq" id="XP_017775173.1"/>
    </source>
</evidence>
<evidence type="ECO:0000256" key="2">
    <source>
        <dbReference type="ARBA" id="ARBA00023136"/>
    </source>
</evidence>
<evidence type="ECO:0000256" key="5">
    <source>
        <dbReference type="SAM" id="Phobius"/>
    </source>
</evidence>
<organism evidence="7 8">
    <name type="scientific">Nicrophorus vespilloides</name>
    <name type="common">Boreal carrion beetle</name>
    <dbReference type="NCBI Taxonomy" id="110193"/>
    <lineage>
        <taxon>Eukaryota</taxon>
        <taxon>Metazoa</taxon>
        <taxon>Ecdysozoa</taxon>
        <taxon>Arthropoda</taxon>
        <taxon>Hexapoda</taxon>
        <taxon>Insecta</taxon>
        <taxon>Pterygota</taxon>
        <taxon>Neoptera</taxon>
        <taxon>Endopterygota</taxon>
        <taxon>Coleoptera</taxon>
        <taxon>Polyphaga</taxon>
        <taxon>Staphyliniformia</taxon>
        <taxon>Silphidae</taxon>
        <taxon>Nicrophorinae</taxon>
        <taxon>Nicrophorus</taxon>
    </lineage>
</organism>
<keyword evidence="5" id="KW-0812">Transmembrane</keyword>
<feature type="region of interest" description="Disordered" evidence="4">
    <location>
        <begin position="543"/>
        <end position="592"/>
    </location>
</feature>
<feature type="non-terminal residue" evidence="8">
    <location>
        <position position="1"/>
    </location>
</feature>
<dbReference type="GeneID" id="108561652"/>
<comment type="subcellular location">
    <subcellularLocation>
        <location evidence="1">Membrane</location>
        <topology evidence="1">Single-pass membrane protein</topology>
    </subcellularLocation>
</comment>